<proteinExistence type="predicted"/>
<comment type="caution">
    <text evidence="2">The sequence shown here is derived from an EMBL/GenBank/DDBJ whole genome shotgun (WGS) entry which is preliminary data.</text>
</comment>
<sequence>MGSPWRCIGRACTRGDADGARHVLAASTGIPERPIRTGSDVDAEASIPHPEREAERLTAVRIDRGASTVPIASSGNSRTL</sequence>
<gene>
    <name evidence="2" type="ORF">C4D60_Mb10t25560</name>
</gene>
<name>A0A4S8IZT7_MUSBA</name>
<protein>
    <submittedName>
        <fullName evidence="2">Uncharacterized protein</fullName>
    </submittedName>
</protein>
<organism evidence="2 3">
    <name type="scientific">Musa balbisiana</name>
    <name type="common">Banana</name>
    <dbReference type="NCBI Taxonomy" id="52838"/>
    <lineage>
        <taxon>Eukaryota</taxon>
        <taxon>Viridiplantae</taxon>
        <taxon>Streptophyta</taxon>
        <taxon>Embryophyta</taxon>
        <taxon>Tracheophyta</taxon>
        <taxon>Spermatophyta</taxon>
        <taxon>Magnoliopsida</taxon>
        <taxon>Liliopsida</taxon>
        <taxon>Zingiberales</taxon>
        <taxon>Musaceae</taxon>
        <taxon>Musa</taxon>
    </lineage>
</organism>
<dbReference type="AlphaFoldDB" id="A0A4S8IZT7"/>
<evidence type="ECO:0000313" key="3">
    <source>
        <dbReference type="Proteomes" id="UP000317650"/>
    </source>
</evidence>
<feature type="region of interest" description="Disordered" evidence="1">
    <location>
        <begin position="28"/>
        <end position="50"/>
    </location>
</feature>
<dbReference type="EMBL" id="PYDT01000008">
    <property type="protein sequence ID" value="THU54483.1"/>
    <property type="molecule type" value="Genomic_DNA"/>
</dbReference>
<accession>A0A4S8IZT7</accession>
<evidence type="ECO:0000256" key="1">
    <source>
        <dbReference type="SAM" id="MobiDB-lite"/>
    </source>
</evidence>
<dbReference type="Proteomes" id="UP000317650">
    <property type="component" value="Chromosome 10"/>
</dbReference>
<keyword evidence="3" id="KW-1185">Reference proteome</keyword>
<evidence type="ECO:0000313" key="2">
    <source>
        <dbReference type="EMBL" id="THU54483.1"/>
    </source>
</evidence>
<reference evidence="2 3" key="1">
    <citation type="journal article" date="2019" name="Nat. Plants">
        <title>Genome sequencing of Musa balbisiana reveals subgenome evolution and function divergence in polyploid bananas.</title>
        <authorList>
            <person name="Yao X."/>
        </authorList>
    </citation>
    <scope>NUCLEOTIDE SEQUENCE [LARGE SCALE GENOMIC DNA]</scope>
    <source>
        <strain evidence="3">cv. DH-PKW</strain>
        <tissue evidence="2">Leaves</tissue>
    </source>
</reference>